<proteinExistence type="predicted"/>
<sequence>MHTYQITPRRYEENFPVQTLKFRPLGSLTRMKADEVQESESHLITIKSKFGEDFRRISLRISDKRSPPTFDSFYSTICQLHKIDGENACDVSLTYISHEKDRLPISNDENLRKAFECGLDVLKIFVQKKGESLEEKYGYGLPETSILRKKKTVSISNPQDFRRVSAIVDADILPFEYRRVRLCKYHNNKPLGFYIRDGLTERFTPWGPITMNGIFISRLLENGLAASTNLLAVNDEVLEVNGIEVAGKTLDQVTDMMIANASNLILTVKPAKQPKWLPNIQPPFLPPPPYTSLQRLNISSLFETPPVLKSFSRTSTNRVSENKVRPPSLCLRTTHVSTGDMSKGGTDTSSLLISNVSTKILKSSKRSNRPYSVHFGDLSTRKPSNITVF</sequence>
<dbReference type="CDD" id="cd06718">
    <property type="entry name" value="PDZ_Par6-like"/>
    <property type="match status" value="1"/>
</dbReference>
<dbReference type="AlphaFoldDB" id="A0A0N5APG3"/>
<dbReference type="SMART" id="SM00228">
    <property type="entry name" value="PDZ"/>
    <property type="match status" value="1"/>
</dbReference>
<dbReference type="InterPro" id="IPR001478">
    <property type="entry name" value="PDZ"/>
</dbReference>
<dbReference type="Gene3D" id="2.30.42.10">
    <property type="match status" value="1"/>
</dbReference>
<dbReference type="STRING" id="451379.A0A0N5APG3"/>
<dbReference type="PANTHER" id="PTHR14102">
    <property type="entry name" value="PAR-6-RELATED"/>
    <property type="match status" value="1"/>
</dbReference>
<feature type="domain" description="PDZ" evidence="1">
    <location>
        <begin position="179"/>
        <end position="272"/>
    </location>
</feature>
<reference evidence="4" key="1">
    <citation type="submission" date="2017-02" db="UniProtKB">
        <authorList>
            <consortium name="WormBaseParasite"/>
        </authorList>
    </citation>
    <scope>IDENTIFICATION</scope>
</reference>
<dbReference type="SMART" id="SM00666">
    <property type="entry name" value="PB1"/>
    <property type="match status" value="1"/>
</dbReference>
<dbReference type="PROSITE" id="PS50106">
    <property type="entry name" value="PDZ"/>
    <property type="match status" value="1"/>
</dbReference>
<keyword evidence="3" id="KW-1185">Reference proteome</keyword>
<name>A0A0N5APG3_9BILA</name>
<evidence type="ECO:0000259" key="2">
    <source>
        <dbReference type="PROSITE" id="PS51745"/>
    </source>
</evidence>
<dbReference type="PROSITE" id="PS51745">
    <property type="entry name" value="PB1"/>
    <property type="match status" value="1"/>
</dbReference>
<dbReference type="InterPro" id="IPR000270">
    <property type="entry name" value="PB1_dom"/>
</dbReference>
<dbReference type="InterPro" id="IPR036034">
    <property type="entry name" value="PDZ_sf"/>
</dbReference>
<dbReference type="PANTHER" id="PTHR14102:SF11">
    <property type="entry name" value="LD29223P"/>
    <property type="match status" value="1"/>
</dbReference>
<feature type="domain" description="PB1" evidence="2">
    <location>
        <begin position="43"/>
        <end position="129"/>
    </location>
</feature>
<evidence type="ECO:0000259" key="1">
    <source>
        <dbReference type="PROSITE" id="PS50106"/>
    </source>
</evidence>
<protein>
    <submittedName>
        <fullName evidence="4">PDZ domain-containing protein</fullName>
    </submittedName>
</protein>
<evidence type="ECO:0000313" key="3">
    <source>
        <dbReference type="Proteomes" id="UP000046393"/>
    </source>
</evidence>
<dbReference type="SUPFAM" id="SSF50156">
    <property type="entry name" value="PDZ domain-like"/>
    <property type="match status" value="1"/>
</dbReference>
<dbReference type="WBParaSite" id="SMUV_0000653801-mRNA-1">
    <property type="protein sequence ID" value="SMUV_0000653801-mRNA-1"/>
    <property type="gene ID" value="SMUV_0000653801"/>
</dbReference>
<dbReference type="InterPro" id="IPR053793">
    <property type="entry name" value="PB1-like"/>
</dbReference>
<dbReference type="Pfam" id="PF00564">
    <property type="entry name" value="PB1"/>
    <property type="match status" value="1"/>
</dbReference>
<dbReference type="InterPro" id="IPR051741">
    <property type="entry name" value="PAR6_homolog"/>
</dbReference>
<accession>A0A0N5APG3</accession>
<organism evidence="3 4">
    <name type="scientific">Syphacia muris</name>
    <dbReference type="NCBI Taxonomy" id="451379"/>
    <lineage>
        <taxon>Eukaryota</taxon>
        <taxon>Metazoa</taxon>
        <taxon>Ecdysozoa</taxon>
        <taxon>Nematoda</taxon>
        <taxon>Chromadorea</taxon>
        <taxon>Rhabditida</taxon>
        <taxon>Spirurina</taxon>
        <taxon>Oxyuridomorpha</taxon>
        <taxon>Oxyuroidea</taxon>
        <taxon>Oxyuridae</taxon>
        <taxon>Syphacia</taxon>
    </lineage>
</organism>
<dbReference type="GO" id="GO:0007098">
    <property type="term" value="P:centrosome cycle"/>
    <property type="evidence" value="ECO:0007669"/>
    <property type="project" value="TreeGrafter"/>
</dbReference>
<dbReference type="Pfam" id="PF00595">
    <property type="entry name" value="PDZ"/>
    <property type="match status" value="1"/>
</dbReference>
<dbReference type="SUPFAM" id="SSF54277">
    <property type="entry name" value="CAD &amp; PB1 domains"/>
    <property type="match status" value="1"/>
</dbReference>
<dbReference type="Proteomes" id="UP000046393">
    <property type="component" value="Unplaced"/>
</dbReference>
<dbReference type="Gene3D" id="3.10.20.90">
    <property type="entry name" value="Phosphatidylinositol 3-kinase Catalytic Subunit, Chain A, domain 1"/>
    <property type="match status" value="1"/>
</dbReference>
<evidence type="ECO:0000313" key="4">
    <source>
        <dbReference type="WBParaSite" id="SMUV_0000653801-mRNA-1"/>
    </source>
</evidence>